<accession>A0A1I0Q5U9</accession>
<dbReference type="PANTHER" id="PTHR36842">
    <property type="entry name" value="PROTEIN TOLB HOMOLOG"/>
    <property type="match status" value="1"/>
</dbReference>
<dbReference type="InterPro" id="IPR011042">
    <property type="entry name" value="6-blade_b-propeller_TolB-like"/>
</dbReference>
<dbReference type="SUPFAM" id="SSF51556">
    <property type="entry name" value="Metallo-dependent hydrolases"/>
    <property type="match status" value="1"/>
</dbReference>
<proteinExistence type="inferred from homology"/>
<dbReference type="SUPFAM" id="SSF51338">
    <property type="entry name" value="Composite domain of metallo-dependent hydrolases"/>
    <property type="match status" value="1"/>
</dbReference>
<evidence type="ECO:0000313" key="5">
    <source>
        <dbReference type="Proteomes" id="UP000199437"/>
    </source>
</evidence>
<comment type="similarity">
    <text evidence="1">Belongs to the TolB family.</text>
</comment>
<protein>
    <submittedName>
        <fullName evidence="4">Imidazolonepropionase</fullName>
    </submittedName>
</protein>
<dbReference type="Gene3D" id="2.120.10.30">
    <property type="entry name" value="TolB, C-terminal domain"/>
    <property type="match status" value="2"/>
</dbReference>
<keyword evidence="5" id="KW-1185">Reference proteome</keyword>
<evidence type="ECO:0000259" key="3">
    <source>
        <dbReference type="Pfam" id="PF01979"/>
    </source>
</evidence>
<feature type="signal peptide" evidence="2">
    <location>
        <begin position="1"/>
        <end position="22"/>
    </location>
</feature>
<evidence type="ECO:0000256" key="2">
    <source>
        <dbReference type="SAM" id="SignalP"/>
    </source>
</evidence>
<keyword evidence="2" id="KW-0732">Signal</keyword>
<dbReference type="InterPro" id="IPR011059">
    <property type="entry name" value="Metal-dep_hydrolase_composite"/>
</dbReference>
<dbReference type="GO" id="GO:0016810">
    <property type="term" value="F:hydrolase activity, acting on carbon-nitrogen (but not peptide) bonds"/>
    <property type="evidence" value="ECO:0007669"/>
    <property type="project" value="InterPro"/>
</dbReference>
<dbReference type="Gene3D" id="2.30.40.10">
    <property type="entry name" value="Urease, subunit C, domain 1"/>
    <property type="match status" value="2"/>
</dbReference>
<dbReference type="Pfam" id="PF01979">
    <property type="entry name" value="Amidohydro_1"/>
    <property type="match status" value="1"/>
</dbReference>
<dbReference type="Pfam" id="PF07676">
    <property type="entry name" value="PD40"/>
    <property type="match status" value="1"/>
</dbReference>
<dbReference type="InterPro" id="IPR011659">
    <property type="entry name" value="WD40"/>
</dbReference>
<dbReference type="InterPro" id="IPR032466">
    <property type="entry name" value="Metal_Hydrolase"/>
</dbReference>
<dbReference type="SUPFAM" id="SSF82171">
    <property type="entry name" value="DPP6 N-terminal domain-like"/>
    <property type="match status" value="1"/>
</dbReference>
<organism evidence="4 5">
    <name type="scientific">Roseivirga pacifica</name>
    <dbReference type="NCBI Taxonomy" id="1267423"/>
    <lineage>
        <taxon>Bacteria</taxon>
        <taxon>Pseudomonadati</taxon>
        <taxon>Bacteroidota</taxon>
        <taxon>Cytophagia</taxon>
        <taxon>Cytophagales</taxon>
        <taxon>Roseivirgaceae</taxon>
        <taxon>Roseivirga</taxon>
    </lineage>
</organism>
<feature type="domain" description="Amidohydrolase-related" evidence="3">
    <location>
        <begin position="968"/>
        <end position="1057"/>
    </location>
</feature>
<sequence length="1091" mass="121720">MRMTTKFMCLALILLASFGLNAQEQDTTKTDKKKKKDLPLEAARTFDFDLTEGSWISLDVSPDGKTIVFDFLGDLYTIPISGGDAVKLTEGMQFDSQPRFSPDGSKVIFISDESGGENVWTVELESKETKQITKGNANAYQSPEWVPDGKYMIASKQARGSHKIWLYHVDGGSGTALVDEPSSLRMLEGAFGQDERYVWFSRRNGSWTYNAPMPQYQIGKYDRVTGEILTQTSRYGSAFRPTPSSDGKWLVYGTRHDDQTGLILRDLATGDESWLAYPIQHDDQESRASRDVLPGFSWTPDNQHIVISYGGKIHKINVNTKAAEEIPFRVNSSIELGPLLEFDYPISDDEEFVVTQIRDIAPSPNGKQMVFTALNEVYIMDLPNGEPKKLVDLEETQAEPVWSPNGEWIAFVTWEADGGKLYKIRPNGRNLTQLNQEPGVYQNPVWNNEGTKIVAIKGQPEDFRSALQRTAFRGTSDLVWIDANGSGNNFITFTNGRSNPHFVKGSDRIYLSGFRGLTSIRWDGTDEQNHLEVRGKSSAGGGSGARASFYEMAPEGDQALVGVVNDLFVVTVPQVSDEAPSISVANPDRAAFPAKQLTDIGGQFPAWAWDASQIHWAIGNAHVVYNFQDAKDFAAAKAAAKDEEKAEGEEKTDEPKDYEPVESRIEVKAKRDTPKGTILLKNARLLTMKNNEVLENTDILIENSRIVKIGKNLEAGRKATVMDMTGKTILPGFVDTHSHFRHPVNLHRGEFWPYLTNLAFGVTATRDPQTATTDVLTYGDLVIAGKLIGPRIYSTGPGIFSSENVSSQEHARKVMKRYSAYYDTKTIKMYGAGNRQQRQWIIQAAKEQQIMPTTEGGLDFKANLTQMIDGYPGQEHSFPIFPLYKDVIDMVAFSKSAYTPTLLVAYGGPWTENYYYATERPHDDPKLNHFMPHWNLDSRSRRRNAGWFMEEEYVFVEQSSIANDILKAGGRVGVGSHGQLQGLGYHWELWAVQSGGMTEYDALRSATILGAEAIGLDTDLGSLEVGKLADILILNSNPLDNIKNSKDISHVMFNGRLYEANTLNEVYPEQKTLPKLWWQDAVPKNVPGVKK</sequence>
<dbReference type="EMBL" id="FOIR01000002">
    <property type="protein sequence ID" value="SEW22304.1"/>
    <property type="molecule type" value="Genomic_DNA"/>
</dbReference>
<dbReference type="AlphaFoldDB" id="A0A1I0Q5U9"/>
<gene>
    <name evidence="4" type="ORF">SAMN05216290_2040</name>
</gene>
<name>A0A1I0Q5U9_9BACT</name>
<dbReference type="SUPFAM" id="SSF69304">
    <property type="entry name" value="Tricorn protease N-terminal domain"/>
    <property type="match status" value="1"/>
</dbReference>
<reference evidence="5" key="1">
    <citation type="submission" date="2016-10" db="EMBL/GenBank/DDBJ databases">
        <authorList>
            <person name="Varghese N."/>
            <person name="Submissions S."/>
        </authorList>
    </citation>
    <scope>NUCLEOTIDE SEQUENCE [LARGE SCALE GENOMIC DNA]</scope>
    <source>
        <strain evidence="5">CGMCC 1.12402</strain>
    </source>
</reference>
<dbReference type="STRING" id="1267423.SAMN05216290_2040"/>
<evidence type="ECO:0000256" key="1">
    <source>
        <dbReference type="ARBA" id="ARBA00009820"/>
    </source>
</evidence>
<dbReference type="InterPro" id="IPR006680">
    <property type="entry name" value="Amidohydro-rel"/>
</dbReference>
<dbReference type="Pfam" id="PF26549">
    <property type="entry name" value="Tricorn_N"/>
    <property type="match status" value="1"/>
</dbReference>
<dbReference type="PANTHER" id="PTHR36842:SF1">
    <property type="entry name" value="PROTEIN TOLB"/>
    <property type="match status" value="1"/>
</dbReference>
<evidence type="ECO:0000313" key="4">
    <source>
        <dbReference type="EMBL" id="SEW22304.1"/>
    </source>
</evidence>
<feature type="chain" id="PRO_5011755579" evidence="2">
    <location>
        <begin position="23"/>
        <end position="1091"/>
    </location>
</feature>
<dbReference type="Proteomes" id="UP000199437">
    <property type="component" value="Unassembled WGS sequence"/>
</dbReference>